<evidence type="ECO:0000256" key="13">
    <source>
        <dbReference type="SAM" id="SignalP"/>
    </source>
</evidence>
<feature type="chain" id="PRO_5025008276" description="Nuclear membrane fusion protein Kar5" evidence="13">
    <location>
        <begin position="29"/>
        <end position="522"/>
    </location>
</feature>
<comment type="subcellular location">
    <subcellularLocation>
        <location evidence="11">Endoplasmic reticulum membrane</location>
    </subcellularLocation>
    <subcellularLocation>
        <location evidence="11">Nucleus membrane</location>
    </subcellularLocation>
</comment>
<evidence type="ECO:0000313" key="15">
    <source>
        <dbReference type="Proteomes" id="UP000326950"/>
    </source>
</evidence>
<dbReference type="InterPro" id="IPR007292">
    <property type="entry name" value="Nuclear_fusion_Kar5"/>
</dbReference>
<keyword evidence="15" id="KW-1185">Reference proteome</keyword>
<feature type="transmembrane region" description="Helical" evidence="11">
    <location>
        <begin position="487"/>
        <end position="514"/>
    </location>
</feature>
<dbReference type="PANTHER" id="PTHR28012">
    <property type="entry name" value="NUCLEAR FUSION PROTEIN KAR5"/>
    <property type="match status" value="1"/>
</dbReference>
<dbReference type="OrthoDB" id="5311848at2759"/>
<keyword evidence="12" id="KW-0175">Coiled coil</keyword>
<keyword evidence="3 11" id="KW-0415">Karyogamy</keyword>
<evidence type="ECO:0000256" key="8">
    <source>
        <dbReference type="ARBA" id="ARBA00023136"/>
    </source>
</evidence>
<dbReference type="EMBL" id="ML738594">
    <property type="protein sequence ID" value="KAE8166458.1"/>
    <property type="molecule type" value="Genomic_DNA"/>
</dbReference>
<keyword evidence="6 11" id="KW-0256">Endoplasmic reticulum</keyword>
<evidence type="ECO:0000256" key="6">
    <source>
        <dbReference type="ARBA" id="ARBA00022824"/>
    </source>
</evidence>
<comment type="similarity">
    <text evidence="2 11">Belongs to the KAR5 family.</text>
</comment>
<evidence type="ECO:0000313" key="14">
    <source>
        <dbReference type="EMBL" id="KAE8166458.1"/>
    </source>
</evidence>
<evidence type="ECO:0000256" key="12">
    <source>
        <dbReference type="SAM" id="Coils"/>
    </source>
</evidence>
<evidence type="ECO:0008006" key="16">
    <source>
        <dbReference type="Google" id="ProtNLM"/>
    </source>
</evidence>
<organism evidence="14 15">
    <name type="scientific">Aspergillus tamarii</name>
    <dbReference type="NCBI Taxonomy" id="41984"/>
    <lineage>
        <taxon>Eukaryota</taxon>
        <taxon>Fungi</taxon>
        <taxon>Dikarya</taxon>
        <taxon>Ascomycota</taxon>
        <taxon>Pezizomycotina</taxon>
        <taxon>Eurotiomycetes</taxon>
        <taxon>Eurotiomycetidae</taxon>
        <taxon>Eurotiales</taxon>
        <taxon>Aspergillaceae</taxon>
        <taxon>Aspergillus</taxon>
        <taxon>Aspergillus subgen. Circumdati</taxon>
    </lineage>
</organism>
<keyword evidence="8 11" id="KW-0472">Membrane</keyword>
<dbReference type="Pfam" id="PF04163">
    <property type="entry name" value="Tht1"/>
    <property type="match status" value="1"/>
</dbReference>
<sequence>MAGPRSIIAFLTCLSLLFLLLFSAFCRAEYPASGLLVRNYSSFEELDLVSFINSRNTQHDIVFKEAVQLLELMRSSPSCNRMAASRLVTSCQSIGKKTDNIDAETYRVLEHTRSLYAARLAICELSGAGTHIPNACLPVTFPPPQKKGIFGFSLKSEIPVNNVDTIPVQLLESCLKSLESRPQWWTSYSNSRQNAFVICQATRIENEKEELLSLHKSVVEGSNKLNQGLQEALRTAAAGSLQHRAFVSEIANLNARLIHDMEETSSQLKSMIEKAFYEIEARATSVVNTVTSVLGRVQTGTTDLDKDIQNASAKVNRLQYNVQDLLDEVLSANEQIAIAHQQNAISHNELALSLRSKLESLLQDDMARLLHSLEAFDSSLEWLSGRFRHLSEQEMSISERLRTFDTSLRELQLRAETLHKAQLQQSETVEFQSRLQEKLQTSVQISQALLDKAAATAANLQAMIDETSSRYKVLPALRPFLSTYSSWTFFGFLLSLIASHNVKAAFAMLIIGAFQLMAMRIL</sequence>
<dbReference type="GO" id="GO:0000742">
    <property type="term" value="P:karyogamy involved in conjugation with cellular fusion"/>
    <property type="evidence" value="ECO:0007669"/>
    <property type="project" value="UniProtKB-UniRule"/>
</dbReference>
<proteinExistence type="inferred from homology"/>
<dbReference type="GO" id="GO:0048288">
    <property type="term" value="P:nuclear membrane fusion involved in karyogamy"/>
    <property type="evidence" value="ECO:0007669"/>
    <property type="project" value="UniProtKB-UniRule"/>
</dbReference>
<evidence type="ECO:0000256" key="3">
    <source>
        <dbReference type="ARBA" id="ARBA00022459"/>
    </source>
</evidence>
<keyword evidence="10 11" id="KW-0539">Nucleus</keyword>
<feature type="coiled-coil region" evidence="12">
    <location>
        <begin position="308"/>
        <end position="342"/>
    </location>
</feature>
<dbReference type="AlphaFoldDB" id="A0A5N6V632"/>
<comment type="function">
    <text evidence="1 11">Required for nuclear membrane fusion during karyogamy.</text>
</comment>
<dbReference type="Proteomes" id="UP000326950">
    <property type="component" value="Unassembled WGS sequence"/>
</dbReference>
<keyword evidence="9" id="KW-0325">Glycoprotein</keyword>
<evidence type="ECO:0000256" key="11">
    <source>
        <dbReference type="RuleBase" id="RU368082"/>
    </source>
</evidence>
<keyword evidence="7 11" id="KW-1133">Transmembrane helix</keyword>
<protein>
    <recommendedName>
        <fullName evidence="16">Nuclear membrane fusion protein Kar5</fullName>
    </recommendedName>
</protein>
<evidence type="ECO:0000256" key="5">
    <source>
        <dbReference type="ARBA" id="ARBA00022729"/>
    </source>
</evidence>
<evidence type="ECO:0000256" key="9">
    <source>
        <dbReference type="ARBA" id="ARBA00023180"/>
    </source>
</evidence>
<accession>A0A5N6V632</accession>
<keyword evidence="4 11" id="KW-0812">Transmembrane</keyword>
<dbReference type="PANTHER" id="PTHR28012:SF1">
    <property type="entry name" value="NUCLEAR FUSION PROTEIN KAR5"/>
    <property type="match status" value="1"/>
</dbReference>
<dbReference type="GO" id="GO:0005789">
    <property type="term" value="C:endoplasmic reticulum membrane"/>
    <property type="evidence" value="ECO:0007669"/>
    <property type="project" value="UniProtKB-SubCell"/>
</dbReference>
<dbReference type="GO" id="GO:0031965">
    <property type="term" value="C:nuclear membrane"/>
    <property type="evidence" value="ECO:0007669"/>
    <property type="project" value="UniProtKB-SubCell"/>
</dbReference>
<evidence type="ECO:0000256" key="2">
    <source>
        <dbReference type="ARBA" id="ARBA00010473"/>
    </source>
</evidence>
<reference evidence="14 15" key="1">
    <citation type="submission" date="2019-04" db="EMBL/GenBank/DDBJ databases">
        <title>Friends and foes A comparative genomics study of 23 Aspergillus species from section Flavi.</title>
        <authorList>
            <consortium name="DOE Joint Genome Institute"/>
            <person name="Kjaerbolling I."/>
            <person name="Vesth T."/>
            <person name="Frisvad J.C."/>
            <person name="Nybo J.L."/>
            <person name="Theobald S."/>
            <person name="Kildgaard S."/>
            <person name="Isbrandt T."/>
            <person name="Kuo A."/>
            <person name="Sato A."/>
            <person name="Lyhne E.K."/>
            <person name="Kogle M.E."/>
            <person name="Wiebenga A."/>
            <person name="Kun R.S."/>
            <person name="Lubbers R.J."/>
            <person name="Makela M.R."/>
            <person name="Barry K."/>
            <person name="Chovatia M."/>
            <person name="Clum A."/>
            <person name="Daum C."/>
            <person name="Haridas S."/>
            <person name="He G."/>
            <person name="LaButti K."/>
            <person name="Lipzen A."/>
            <person name="Mondo S."/>
            <person name="Riley R."/>
            <person name="Salamov A."/>
            <person name="Simmons B.A."/>
            <person name="Magnuson J.K."/>
            <person name="Henrissat B."/>
            <person name="Mortensen U.H."/>
            <person name="Larsen T.O."/>
            <person name="Devries R.P."/>
            <person name="Grigoriev I.V."/>
            <person name="Machida M."/>
            <person name="Baker S.E."/>
            <person name="Andersen M.R."/>
        </authorList>
    </citation>
    <scope>NUCLEOTIDE SEQUENCE [LARGE SCALE GENOMIC DNA]</scope>
    <source>
        <strain evidence="14 15">CBS 117626</strain>
    </source>
</reference>
<evidence type="ECO:0000256" key="4">
    <source>
        <dbReference type="ARBA" id="ARBA00022692"/>
    </source>
</evidence>
<feature type="signal peptide" evidence="13">
    <location>
        <begin position="1"/>
        <end position="28"/>
    </location>
</feature>
<evidence type="ECO:0000256" key="1">
    <source>
        <dbReference type="ARBA" id="ARBA00003389"/>
    </source>
</evidence>
<evidence type="ECO:0000256" key="10">
    <source>
        <dbReference type="ARBA" id="ARBA00023242"/>
    </source>
</evidence>
<keyword evidence="5 11" id="KW-0732">Signal</keyword>
<evidence type="ECO:0000256" key="7">
    <source>
        <dbReference type="ARBA" id="ARBA00022989"/>
    </source>
</evidence>
<name>A0A5N6V632_ASPTM</name>
<gene>
    <name evidence="14" type="ORF">BDV40DRAFT_5744</name>
</gene>